<dbReference type="AlphaFoldDB" id="Q0RSV3"/>
<name>Q0RSV3_FRAAA</name>
<accession>Q0RSV3</accession>
<dbReference type="Proteomes" id="UP000000657">
    <property type="component" value="Chromosome"/>
</dbReference>
<dbReference type="STRING" id="326424.FRAAL0677"/>
<evidence type="ECO:0000256" key="1">
    <source>
        <dbReference type="SAM" id="MobiDB-lite"/>
    </source>
</evidence>
<evidence type="ECO:0000313" key="3">
    <source>
        <dbReference type="Proteomes" id="UP000000657"/>
    </source>
</evidence>
<dbReference type="EMBL" id="CT573213">
    <property type="protein sequence ID" value="CAJ59351.1"/>
    <property type="molecule type" value="Genomic_DNA"/>
</dbReference>
<feature type="region of interest" description="Disordered" evidence="1">
    <location>
        <begin position="49"/>
        <end position="68"/>
    </location>
</feature>
<dbReference type="KEGG" id="fal:FRAAL0677"/>
<proteinExistence type="predicted"/>
<reference evidence="2 3" key="1">
    <citation type="journal article" date="2007" name="Genome Res.">
        <title>Genome characteristics of facultatively symbiotic Frankia sp. strains reflect host range and host plant biogeography.</title>
        <authorList>
            <person name="Normand P."/>
            <person name="Lapierre P."/>
            <person name="Tisa L.S."/>
            <person name="Gogarten J.P."/>
            <person name="Alloisio N."/>
            <person name="Bagnarol E."/>
            <person name="Bassi C.A."/>
            <person name="Berry A.M."/>
            <person name="Bickhart D.M."/>
            <person name="Choisne N."/>
            <person name="Couloux A."/>
            <person name="Cournoyer B."/>
            <person name="Cruveiller S."/>
            <person name="Daubin V."/>
            <person name="Demange N."/>
            <person name="Francino M.P."/>
            <person name="Goltsman E."/>
            <person name="Huang Y."/>
            <person name="Kopp O.R."/>
            <person name="Labarre L."/>
            <person name="Lapidus A."/>
            <person name="Lavire C."/>
            <person name="Marechal J."/>
            <person name="Martinez M."/>
            <person name="Mastronunzio J.E."/>
            <person name="Mullin B.C."/>
            <person name="Niemann J."/>
            <person name="Pujic P."/>
            <person name="Rawnsley T."/>
            <person name="Rouy Z."/>
            <person name="Schenowitz C."/>
            <person name="Sellstedt A."/>
            <person name="Tavares F."/>
            <person name="Tomkins J.P."/>
            <person name="Vallenet D."/>
            <person name="Valverde C."/>
            <person name="Wall L.G."/>
            <person name="Wang Y."/>
            <person name="Medigue C."/>
            <person name="Benson D.R."/>
        </authorList>
    </citation>
    <scope>NUCLEOTIDE SEQUENCE [LARGE SCALE GENOMIC DNA]</scope>
    <source>
        <strain evidence="3">DSM 45986 / CECT 9034 / ACN14a</strain>
    </source>
</reference>
<gene>
    <name evidence="2" type="ordered locus">FRAAL0677</name>
</gene>
<protein>
    <submittedName>
        <fullName evidence="2">Uncharacterized protein</fullName>
    </submittedName>
</protein>
<organism evidence="2 3">
    <name type="scientific">Frankia alni (strain DSM 45986 / CECT 9034 / ACN14a)</name>
    <dbReference type="NCBI Taxonomy" id="326424"/>
    <lineage>
        <taxon>Bacteria</taxon>
        <taxon>Bacillati</taxon>
        <taxon>Actinomycetota</taxon>
        <taxon>Actinomycetes</taxon>
        <taxon>Frankiales</taxon>
        <taxon>Frankiaceae</taxon>
        <taxon>Frankia</taxon>
    </lineage>
</organism>
<evidence type="ECO:0000313" key="2">
    <source>
        <dbReference type="EMBL" id="CAJ59351.1"/>
    </source>
</evidence>
<sequence>MCNRTLCAGPVDNLWITLACLGTVDPNIGDVGVFSDLLAEAKAVDNSVDGRRMHGGHPGWSATQAYFP</sequence>
<dbReference type="HOGENOM" id="CLU_2787790_0_0_11"/>
<keyword evidence="3" id="KW-1185">Reference proteome</keyword>